<feature type="compositionally biased region" description="Acidic residues" evidence="1">
    <location>
        <begin position="27"/>
        <end position="40"/>
    </location>
</feature>
<accession>A0AAD5TL71</accession>
<sequence length="109" mass="11936">MSSYLRQLILKDEDDPDIEIPGFLSDCESDDESDDYADSNDDLLGLPVVLTAPNVERSNTVKIGLHDSVSGDERPYVIINQVDHWRPESDAARPFGSFPPEVVGGICGS</sequence>
<proteinExistence type="predicted"/>
<comment type="caution">
    <text evidence="2">The sequence shown here is derived from an EMBL/GenBank/DDBJ whole genome shotgun (WGS) entry which is preliminary data.</text>
</comment>
<protein>
    <submittedName>
        <fullName evidence="2">Uncharacterized protein</fullName>
    </submittedName>
</protein>
<dbReference type="AlphaFoldDB" id="A0AAD5TL71"/>
<keyword evidence="3" id="KW-1185">Reference proteome</keyword>
<dbReference type="EMBL" id="JADGJQ010000019">
    <property type="protein sequence ID" value="KAJ3179818.1"/>
    <property type="molecule type" value="Genomic_DNA"/>
</dbReference>
<dbReference type="Proteomes" id="UP001212152">
    <property type="component" value="Unassembled WGS sequence"/>
</dbReference>
<organism evidence="2 3">
    <name type="scientific">Geranomyces variabilis</name>
    <dbReference type="NCBI Taxonomy" id="109894"/>
    <lineage>
        <taxon>Eukaryota</taxon>
        <taxon>Fungi</taxon>
        <taxon>Fungi incertae sedis</taxon>
        <taxon>Chytridiomycota</taxon>
        <taxon>Chytridiomycota incertae sedis</taxon>
        <taxon>Chytridiomycetes</taxon>
        <taxon>Spizellomycetales</taxon>
        <taxon>Powellomycetaceae</taxon>
        <taxon>Geranomyces</taxon>
    </lineage>
</organism>
<evidence type="ECO:0000256" key="1">
    <source>
        <dbReference type="SAM" id="MobiDB-lite"/>
    </source>
</evidence>
<reference evidence="2" key="1">
    <citation type="submission" date="2020-05" db="EMBL/GenBank/DDBJ databases">
        <title>Phylogenomic resolution of chytrid fungi.</title>
        <authorList>
            <person name="Stajich J.E."/>
            <person name="Amses K."/>
            <person name="Simmons R."/>
            <person name="Seto K."/>
            <person name="Myers J."/>
            <person name="Bonds A."/>
            <person name="Quandt C.A."/>
            <person name="Barry K."/>
            <person name="Liu P."/>
            <person name="Grigoriev I."/>
            <person name="Longcore J.E."/>
            <person name="James T.Y."/>
        </authorList>
    </citation>
    <scope>NUCLEOTIDE SEQUENCE</scope>
    <source>
        <strain evidence="2">JEL0379</strain>
    </source>
</reference>
<evidence type="ECO:0000313" key="2">
    <source>
        <dbReference type="EMBL" id="KAJ3179818.1"/>
    </source>
</evidence>
<feature type="region of interest" description="Disordered" evidence="1">
    <location>
        <begin position="17"/>
        <end position="40"/>
    </location>
</feature>
<evidence type="ECO:0000313" key="3">
    <source>
        <dbReference type="Proteomes" id="UP001212152"/>
    </source>
</evidence>
<name>A0AAD5TL71_9FUNG</name>
<gene>
    <name evidence="2" type="ORF">HDU87_002386</name>
</gene>